<sequence>MNETDEPLEDITNLMERQLLENDHIILESSVCSSGTSQAISLTNADILGLLEALLCQKEYIQFNELIPDTYSAKDKTTAFHLLLELHAQRKIVLTQKDCHDTLWIWKYNIYD</sequence>
<organism evidence="1 2">
    <name type="scientific">Lasius platythorax</name>
    <dbReference type="NCBI Taxonomy" id="488582"/>
    <lineage>
        <taxon>Eukaryota</taxon>
        <taxon>Metazoa</taxon>
        <taxon>Ecdysozoa</taxon>
        <taxon>Arthropoda</taxon>
        <taxon>Hexapoda</taxon>
        <taxon>Insecta</taxon>
        <taxon>Pterygota</taxon>
        <taxon>Neoptera</taxon>
        <taxon>Endopterygota</taxon>
        <taxon>Hymenoptera</taxon>
        <taxon>Apocrita</taxon>
        <taxon>Aculeata</taxon>
        <taxon>Formicoidea</taxon>
        <taxon>Formicidae</taxon>
        <taxon>Formicinae</taxon>
        <taxon>Lasius</taxon>
        <taxon>Lasius</taxon>
    </lineage>
</organism>
<protein>
    <submittedName>
        <fullName evidence="1">Uncharacterized protein</fullName>
    </submittedName>
</protein>
<evidence type="ECO:0000313" key="2">
    <source>
        <dbReference type="Proteomes" id="UP001497644"/>
    </source>
</evidence>
<dbReference type="AlphaFoldDB" id="A0AAV2MYK5"/>
<evidence type="ECO:0000313" key="1">
    <source>
        <dbReference type="EMBL" id="CAL1672463.1"/>
    </source>
</evidence>
<accession>A0AAV2MYK5</accession>
<dbReference type="InterPro" id="IPR023093">
    <property type="entry name" value="ScpA-like_C"/>
</dbReference>
<dbReference type="Proteomes" id="UP001497644">
    <property type="component" value="Unassembled WGS sequence"/>
</dbReference>
<dbReference type="Gene3D" id="1.10.10.580">
    <property type="entry name" value="Structural maintenance of chromosome 1. Chain E"/>
    <property type="match status" value="1"/>
</dbReference>
<reference evidence="1" key="1">
    <citation type="submission" date="2024-04" db="EMBL/GenBank/DDBJ databases">
        <authorList>
            <consortium name="Molecular Ecology Group"/>
        </authorList>
    </citation>
    <scope>NUCLEOTIDE SEQUENCE</scope>
</reference>
<dbReference type="InterPro" id="IPR003768">
    <property type="entry name" value="ScpA"/>
</dbReference>
<comment type="caution">
    <text evidence="1">The sequence shown here is derived from an EMBL/GenBank/DDBJ whole genome shotgun (WGS) entry which is preliminary data.</text>
</comment>
<dbReference type="Pfam" id="PF02616">
    <property type="entry name" value="SMC_ScpA"/>
    <property type="match status" value="1"/>
</dbReference>
<keyword evidence="2" id="KW-1185">Reference proteome</keyword>
<dbReference type="EMBL" id="CAXIPU020000578">
    <property type="protein sequence ID" value="CAL1672463.1"/>
    <property type="molecule type" value="Genomic_DNA"/>
</dbReference>
<gene>
    <name evidence="1" type="ORF">LPLAT_LOCUS8267</name>
</gene>
<proteinExistence type="predicted"/>
<name>A0AAV2MYK5_9HYME</name>